<feature type="region of interest" description="Disordered" evidence="4">
    <location>
        <begin position="1"/>
        <end position="62"/>
    </location>
</feature>
<evidence type="ECO:0000256" key="4">
    <source>
        <dbReference type="SAM" id="MobiDB-lite"/>
    </source>
</evidence>
<feature type="domain" description="RRM" evidence="5">
    <location>
        <begin position="178"/>
        <end position="258"/>
    </location>
</feature>
<feature type="compositionally biased region" description="Low complexity" evidence="4">
    <location>
        <begin position="12"/>
        <end position="22"/>
    </location>
</feature>
<dbReference type="Gene3D" id="3.30.70.330">
    <property type="match status" value="3"/>
</dbReference>
<dbReference type="InterPro" id="IPR050825">
    <property type="entry name" value="RBM42_RBP45_47-like"/>
</dbReference>
<evidence type="ECO:0000256" key="3">
    <source>
        <dbReference type="PROSITE-ProRule" id="PRU00176"/>
    </source>
</evidence>
<evidence type="ECO:0000313" key="6">
    <source>
        <dbReference type="EMBL" id="EER34842.1"/>
    </source>
</evidence>
<dbReference type="AlphaFoldDB" id="C5M772"/>
<keyword evidence="2 3" id="KW-0694">RNA-binding</keyword>
<dbReference type="PANTHER" id="PTHR47640">
    <property type="entry name" value="TRNA SELENOCYSTEINE 1-ASSOCIATED PROTEIN 1-RELATED-RELATED"/>
    <property type="match status" value="1"/>
</dbReference>
<dbReference type="GeneID" id="8301523"/>
<dbReference type="InterPro" id="IPR012677">
    <property type="entry name" value="Nucleotide-bd_a/b_plait_sf"/>
</dbReference>
<evidence type="ECO:0000313" key="7">
    <source>
        <dbReference type="Proteomes" id="UP000002037"/>
    </source>
</evidence>
<evidence type="ECO:0000256" key="2">
    <source>
        <dbReference type="ARBA" id="ARBA00022884"/>
    </source>
</evidence>
<dbReference type="HOGENOM" id="CLU_016304_7_1_1"/>
<protein>
    <recommendedName>
        <fullName evidence="5">RRM domain-containing protein</fullName>
    </recommendedName>
</protein>
<dbReference type="Proteomes" id="UP000002037">
    <property type="component" value="Unassembled WGS sequence"/>
</dbReference>
<dbReference type="VEuPathDB" id="FungiDB:CTRG_01704"/>
<reference evidence="6 7" key="1">
    <citation type="journal article" date="2009" name="Nature">
        <title>Evolution of pathogenicity and sexual reproduction in eight Candida genomes.</title>
        <authorList>
            <person name="Butler G."/>
            <person name="Rasmussen M.D."/>
            <person name="Lin M.F."/>
            <person name="Santos M.A."/>
            <person name="Sakthikumar S."/>
            <person name="Munro C.A."/>
            <person name="Rheinbay E."/>
            <person name="Grabherr M."/>
            <person name="Forche A."/>
            <person name="Reedy J.L."/>
            <person name="Agrafioti I."/>
            <person name="Arnaud M.B."/>
            <person name="Bates S."/>
            <person name="Brown A.J."/>
            <person name="Brunke S."/>
            <person name="Costanzo M.C."/>
            <person name="Fitzpatrick D.A."/>
            <person name="de Groot P.W."/>
            <person name="Harris D."/>
            <person name="Hoyer L.L."/>
            <person name="Hube B."/>
            <person name="Klis F.M."/>
            <person name="Kodira C."/>
            <person name="Lennard N."/>
            <person name="Logue M.E."/>
            <person name="Martin R."/>
            <person name="Neiman A.M."/>
            <person name="Nikolaou E."/>
            <person name="Quail M.A."/>
            <person name="Quinn J."/>
            <person name="Santos M.C."/>
            <person name="Schmitzberger F.F."/>
            <person name="Sherlock G."/>
            <person name="Shah P."/>
            <person name="Silverstein K.A."/>
            <person name="Skrzypek M.S."/>
            <person name="Soll D."/>
            <person name="Staggs R."/>
            <person name="Stansfield I."/>
            <person name="Stumpf M.P."/>
            <person name="Sudbery P.E."/>
            <person name="Srikantha T."/>
            <person name="Zeng Q."/>
            <person name="Berman J."/>
            <person name="Berriman M."/>
            <person name="Heitman J."/>
            <person name="Gow N.A."/>
            <person name="Lorenz M.C."/>
            <person name="Birren B.W."/>
            <person name="Kellis M."/>
            <person name="Cuomo C.A."/>
        </authorList>
    </citation>
    <scope>NUCLEOTIDE SEQUENCE [LARGE SCALE GENOMIC DNA]</scope>
    <source>
        <strain evidence="7">ATCC MYA-3404 / T1</strain>
    </source>
</reference>
<sequence length="451" mass="50687">MSSYQGSGGYRPRGYSSGYYPRGRGGSRGGRYDNYNNGYRGRPQQSSSSSSSSSHSTGYTGSYRSRQNLYQQHGINTRQNELQLWMGDLDPNWTEDWITELWTKLVSKPQHVKLMRDKLNPSRASYCFVTFKDQESVDLAIQRNGQKVPDSDRFFKLNHSGKHSSGRQENHGAHIADFSMFIGDLVPEVSDATLFSKFNTKYPNQIKQAKVIVDLNTKKSKGFGFVKFFTAEVMNKALTEMQGYIIGSKAIRVGLAAGSTTDSTTQPITKFDYHKIHIAQQQPPLNQVTDPNNNSLTIRGLASQITEIELKQHFIAFGDLIYCQVSNDYQTGYVKFYSRAAAETAFMNLHGYIINDCRLQISWGSSVVVQGSETNFAPNISGDIYDKAKKAPPLYTSTDYNYKRLDKLSGKEISEFAERACGNASLLTNQINELNASRKAYIENLLDDALF</sequence>
<dbReference type="SMART" id="SM00360">
    <property type="entry name" value="RRM"/>
    <property type="match status" value="3"/>
</dbReference>
<keyword evidence="7" id="KW-1185">Reference proteome</keyword>
<evidence type="ECO:0000259" key="5">
    <source>
        <dbReference type="PROSITE" id="PS50102"/>
    </source>
</evidence>
<name>C5M772_CANTT</name>
<organism evidence="6 7">
    <name type="scientific">Candida tropicalis (strain ATCC MYA-3404 / T1)</name>
    <name type="common">Yeast</name>
    <dbReference type="NCBI Taxonomy" id="294747"/>
    <lineage>
        <taxon>Eukaryota</taxon>
        <taxon>Fungi</taxon>
        <taxon>Dikarya</taxon>
        <taxon>Ascomycota</taxon>
        <taxon>Saccharomycotina</taxon>
        <taxon>Pichiomycetes</taxon>
        <taxon>Debaryomycetaceae</taxon>
        <taxon>Candida/Lodderomyces clade</taxon>
        <taxon>Candida</taxon>
    </lineage>
</organism>
<dbReference type="SUPFAM" id="SSF54928">
    <property type="entry name" value="RNA-binding domain, RBD"/>
    <property type="match status" value="3"/>
</dbReference>
<feature type="compositionally biased region" description="Gly residues" evidence="4">
    <location>
        <begin position="1"/>
        <end position="11"/>
    </location>
</feature>
<dbReference type="Pfam" id="PF00076">
    <property type="entry name" value="RRM_1"/>
    <property type="match status" value="3"/>
</dbReference>
<dbReference type="PROSITE" id="PS50102">
    <property type="entry name" value="RRM"/>
    <property type="match status" value="3"/>
</dbReference>
<feature type="compositionally biased region" description="Low complexity" evidence="4">
    <location>
        <begin position="32"/>
        <end position="62"/>
    </location>
</feature>
<feature type="domain" description="RRM" evidence="5">
    <location>
        <begin position="82"/>
        <end position="162"/>
    </location>
</feature>
<accession>C5M772</accession>
<keyword evidence="1" id="KW-0677">Repeat</keyword>
<proteinExistence type="predicted"/>
<dbReference type="OrthoDB" id="446113at2759"/>
<dbReference type="PANTHER" id="PTHR47640:SF10">
    <property type="entry name" value="TRNA SELENOCYSTEINE 1-ASSOCIATED PROTEIN 1-RELATED"/>
    <property type="match status" value="1"/>
</dbReference>
<dbReference type="STRING" id="294747.C5M772"/>
<evidence type="ECO:0000256" key="1">
    <source>
        <dbReference type="ARBA" id="ARBA00022737"/>
    </source>
</evidence>
<dbReference type="EMBL" id="GG692396">
    <property type="protein sequence ID" value="EER34842.1"/>
    <property type="molecule type" value="Genomic_DNA"/>
</dbReference>
<gene>
    <name evidence="6" type="ORF">CTRG_01704</name>
</gene>
<dbReference type="InterPro" id="IPR000504">
    <property type="entry name" value="RRM_dom"/>
</dbReference>
<dbReference type="KEGG" id="ctp:CTRG_01704"/>
<feature type="domain" description="RRM" evidence="5">
    <location>
        <begin position="294"/>
        <end position="366"/>
    </location>
</feature>
<dbReference type="eggNOG" id="KOG0118">
    <property type="taxonomic scope" value="Eukaryota"/>
</dbReference>
<dbReference type="RefSeq" id="XP_002547397.1">
    <property type="nucleotide sequence ID" value="XM_002547351.1"/>
</dbReference>
<dbReference type="GO" id="GO:0005829">
    <property type="term" value="C:cytosol"/>
    <property type="evidence" value="ECO:0007669"/>
    <property type="project" value="TreeGrafter"/>
</dbReference>
<dbReference type="InterPro" id="IPR035979">
    <property type="entry name" value="RBD_domain_sf"/>
</dbReference>
<dbReference type="GO" id="GO:0003729">
    <property type="term" value="F:mRNA binding"/>
    <property type="evidence" value="ECO:0007669"/>
    <property type="project" value="InterPro"/>
</dbReference>